<reference evidence="1 2" key="1">
    <citation type="journal article" date="2013" name="Nat. Genet.">
        <title>The genome of the hydatid tapeworm Echinococcus granulosus.</title>
        <authorList>
            <person name="Zheng H."/>
            <person name="Zhang W."/>
            <person name="Zhang L."/>
            <person name="Zhang Z."/>
            <person name="Li J."/>
            <person name="Lu G."/>
            <person name="Zhu Y."/>
            <person name="Wang Y."/>
            <person name="Huang Y."/>
            <person name="Liu J."/>
            <person name="Kang H."/>
            <person name="Chen J."/>
            <person name="Wang L."/>
            <person name="Chen A."/>
            <person name="Yu S."/>
            <person name="Gao Z."/>
            <person name="Jin L."/>
            <person name="Gu W."/>
            <person name="Wang Z."/>
            <person name="Zhao L."/>
            <person name="Shi B."/>
            <person name="Wen H."/>
            <person name="Lin R."/>
            <person name="Jones M.K."/>
            <person name="Brejova B."/>
            <person name="Vinar T."/>
            <person name="Zhao G."/>
            <person name="McManus D.P."/>
            <person name="Chen Z."/>
            <person name="Zhou Y."/>
            <person name="Wang S."/>
        </authorList>
    </citation>
    <scope>NUCLEOTIDE SEQUENCE [LARGE SCALE GENOMIC DNA]</scope>
</reference>
<organism evidence="1 2">
    <name type="scientific">Echinococcus granulosus</name>
    <name type="common">Hydatid tapeworm</name>
    <dbReference type="NCBI Taxonomy" id="6210"/>
    <lineage>
        <taxon>Eukaryota</taxon>
        <taxon>Metazoa</taxon>
        <taxon>Spiralia</taxon>
        <taxon>Lophotrochozoa</taxon>
        <taxon>Platyhelminthes</taxon>
        <taxon>Cestoda</taxon>
        <taxon>Eucestoda</taxon>
        <taxon>Cyclophyllidea</taxon>
        <taxon>Taeniidae</taxon>
        <taxon>Echinococcus</taxon>
        <taxon>Echinococcus granulosus group</taxon>
    </lineage>
</organism>
<dbReference type="CTD" id="36341583"/>
<gene>
    <name evidence="1" type="ORF">EGR_05868</name>
</gene>
<sequence>MAGGAALQTEQTQTASTRRLISMVVIVYNQTDLRNTMYLYCSRVKFRKKQLFITVKHLVYVTNVEKIFTRRLIYSLDTPASVYPNNLISTCNEKVIVLLTGHQTLHRPFSMYNSMKTQVILSDTWLFMAFIYTGNVNARLPVLFESELDAASYYRTFATHLQLKQFCKTFDELLGYKLLSKYILLNLGVTLFKTEKT</sequence>
<proteinExistence type="predicted"/>
<dbReference type="AlphaFoldDB" id="W6UMB2"/>
<dbReference type="RefSeq" id="XP_024350463.1">
    <property type="nucleotide sequence ID" value="XM_024495117.1"/>
</dbReference>
<accession>W6UMB2</accession>
<evidence type="ECO:0000313" key="1">
    <source>
        <dbReference type="EMBL" id="EUB59267.1"/>
    </source>
</evidence>
<name>W6UMB2_ECHGR</name>
<dbReference type="EMBL" id="APAU02000047">
    <property type="protein sequence ID" value="EUB59267.1"/>
    <property type="molecule type" value="Genomic_DNA"/>
</dbReference>
<dbReference type="GeneID" id="36341583"/>
<evidence type="ECO:0000313" key="2">
    <source>
        <dbReference type="Proteomes" id="UP000019149"/>
    </source>
</evidence>
<protein>
    <submittedName>
        <fullName evidence="1">Uncharacterized protein</fullName>
    </submittedName>
</protein>
<dbReference type="Proteomes" id="UP000019149">
    <property type="component" value="Unassembled WGS sequence"/>
</dbReference>
<keyword evidence="2" id="KW-1185">Reference proteome</keyword>
<dbReference type="KEGG" id="egl:EGR_05868"/>
<comment type="caution">
    <text evidence="1">The sequence shown here is derived from an EMBL/GenBank/DDBJ whole genome shotgun (WGS) entry which is preliminary data.</text>
</comment>